<proteinExistence type="predicted"/>
<evidence type="ECO:0000313" key="3">
    <source>
        <dbReference type="Proteomes" id="UP001054889"/>
    </source>
</evidence>
<name>A0AAV5DHT9_ELECO</name>
<evidence type="ECO:0000313" key="2">
    <source>
        <dbReference type="EMBL" id="GJN10025.1"/>
    </source>
</evidence>
<reference evidence="2" key="2">
    <citation type="submission" date="2021-12" db="EMBL/GenBank/DDBJ databases">
        <title>Resequencing data analysis of finger millet.</title>
        <authorList>
            <person name="Hatakeyama M."/>
            <person name="Aluri S."/>
            <person name="Balachadran M.T."/>
            <person name="Sivarajan S.R."/>
            <person name="Poveda L."/>
            <person name="Shimizu-Inatsugi R."/>
            <person name="Schlapbach R."/>
            <person name="Sreeman S.M."/>
            <person name="Shimizu K.K."/>
        </authorList>
    </citation>
    <scope>NUCLEOTIDE SEQUENCE</scope>
</reference>
<dbReference type="InterPro" id="IPR046533">
    <property type="entry name" value="DUF6598"/>
</dbReference>
<feature type="domain" description="DUF6598" evidence="1">
    <location>
        <begin position="67"/>
        <end position="142"/>
    </location>
</feature>
<comment type="caution">
    <text evidence="2">The sequence shown here is derived from an EMBL/GenBank/DDBJ whole genome shotgun (WGS) entry which is preliminary data.</text>
</comment>
<dbReference type="PANTHER" id="PTHR33065:SF96">
    <property type="entry name" value="DUF6598 DOMAIN-CONTAINING PROTEIN"/>
    <property type="match status" value="1"/>
</dbReference>
<gene>
    <name evidence="2" type="primary">ga28084</name>
    <name evidence="2" type="ORF">PR202_ga28084</name>
</gene>
<dbReference type="Pfam" id="PF20241">
    <property type="entry name" value="DUF6598"/>
    <property type="match status" value="1"/>
</dbReference>
<dbReference type="EMBL" id="BQKI01000017">
    <property type="protein sequence ID" value="GJN10025.1"/>
    <property type="molecule type" value="Genomic_DNA"/>
</dbReference>
<accession>A0AAV5DHT9</accession>
<dbReference type="Proteomes" id="UP001054889">
    <property type="component" value="Unassembled WGS sequence"/>
</dbReference>
<dbReference type="PANTHER" id="PTHR33065">
    <property type="entry name" value="OS07G0486400 PROTEIN"/>
    <property type="match status" value="1"/>
</dbReference>
<sequence>MILNVGTCRPFTVGEFPRLSSDHLVQTDTIYRVKDLHRRGPSPLSLFRSFNDPVSTRQGSHWFGSRYRLYDESEIRDKIEPLRNYVYRRDIENYEAVCVNPKTGMARLSLTSPARGICITSHALFEFKLCIRTEDPQDEPKVALKLALCDTNTPVSGLNLKLYAKTSGFSDVIRLFQGVAQAGRKMSSVVAVVKYSHLDHRIEESSIDNNLSQKFICEEWEHRFYACYHGTVEQQVEFGDLITMSV</sequence>
<organism evidence="2 3">
    <name type="scientific">Eleusine coracana subsp. coracana</name>
    <dbReference type="NCBI Taxonomy" id="191504"/>
    <lineage>
        <taxon>Eukaryota</taxon>
        <taxon>Viridiplantae</taxon>
        <taxon>Streptophyta</taxon>
        <taxon>Embryophyta</taxon>
        <taxon>Tracheophyta</taxon>
        <taxon>Spermatophyta</taxon>
        <taxon>Magnoliopsida</taxon>
        <taxon>Liliopsida</taxon>
        <taxon>Poales</taxon>
        <taxon>Poaceae</taxon>
        <taxon>PACMAD clade</taxon>
        <taxon>Chloridoideae</taxon>
        <taxon>Cynodonteae</taxon>
        <taxon>Eleusininae</taxon>
        <taxon>Eleusine</taxon>
    </lineage>
</organism>
<reference evidence="2" key="1">
    <citation type="journal article" date="2018" name="DNA Res.">
        <title>Multiple hybrid de novo genome assembly of finger millet, an orphan allotetraploid crop.</title>
        <authorList>
            <person name="Hatakeyama M."/>
            <person name="Aluri S."/>
            <person name="Balachadran M.T."/>
            <person name="Sivarajan S.R."/>
            <person name="Patrignani A."/>
            <person name="Gruter S."/>
            <person name="Poveda L."/>
            <person name="Shimizu-Inatsugi R."/>
            <person name="Baeten J."/>
            <person name="Francoijs K.J."/>
            <person name="Nataraja K.N."/>
            <person name="Reddy Y.A.N."/>
            <person name="Phadnis S."/>
            <person name="Ravikumar R.L."/>
            <person name="Schlapbach R."/>
            <person name="Sreeman S.M."/>
            <person name="Shimizu K.K."/>
        </authorList>
    </citation>
    <scope>NUCLEOTIDE SEQUENCE</scope>
</reference>
<keyword evidence="3" id="KW-1185">Reference proteome</keyword>
<evidence type="ECO:0000259" key="1">
    <source>
        <dbReference type="Pfam" id="PF20241"/>
    </source>
</evidence>
<dbReference type="AlphaFoldDB" id="A0AAV5DHT9"/>
<protein>
    <recommendedName>
        <fullName evidence="1">DUF6598 domain-containing protein</fullName>
    </recommendedName>
</protein>